<evidence type="ECO:0000256" key="1">
    <source>
        <dbReference type="SAM" id="Phobius"/>
    </source>
</evidence>
<gene>
    <name evidence="2" type="ORF">LCGC14_2435070</name>
</gene>
<accession>A0A0F9DXR5</accession>
<protein>
    <submittedName>
        <fullName evidence="2">Uncharacterized protein</fullName>
    </submittedName>
</protein>
<keyword evidence="1" id="KW-0472">Membrane</keyword>
<evidence type="ECO:0000313" key="2">
    <source>
        <dbReference type="EMBL" id="KKL22476.1"/>
    </source>
</evidence>
<keyword evidence="1" id="KW-0812">Transmembrane</keyword>
<name>A0A0F9DXR5_9ZZZZ</name>
<dbReference type="AlphaFoldDB" id="A0A0F9DXR5"/>
<keyword evidence="1" id="KW-1133">Transmembrane helix</keyword>
<dbReference type="EMBL" id="LAZR01037334">
    <property type="protein sequence ID" value="KKL22476.1"/>
    <property type="molecule type" value="Genomic_DNA"/>
</dbReference>
<organism evidence="2">
    <name type="scientific">marine sediment metagenome</name>
    <dbReference type="NCBI Taxonomy" id="412755"/>
    <lineage>
        <taxon>unclassified sequences</taxon>
        <taxon>metagenomes</taxon>
        <taxon>ecological metagenomes</taxon>
    </lineage>
</organism>
<comment type="caution">
    <text evidence="2">The sequence shown here is derived from an EMBL/GenBank/DDBJ whole genome shotgun (WGS) entry which is preliminary data.</text>
</comment>
<proteinExistence type="predicted"/>
<sequence length="59" mass="6337">MTPKPKDKPAGKLWIIPMCMSCMLSLFAGMAIAWWGSVILAVVAAVLFGIAVWLESEGV</sequence>
<feature type="transmembrane region" description="Helical" evidence="1">
    <location>
        <begin position="34"/>
        <end position="54"/>
    </location>
</feature>
<feature type="transmembrane region" description="Helical" evidence="1">
    <location>
        <begin position="12"/>
        <end position="28"/>
    </location>
</feature>
<reference evidence="2" key="1">
    <citation type="journal article" date="2015" name="Nature">
        <title>Complex archaea that bridge the gap between prokaryotes and eukaryotes.</title>
        <authorList>
            <person name="Spang A."/>
            <person name="Saw J.H."/>
            <person name="Jorgensen S.L."/>
            <person name="Zaremba-Niedzwiedzka K."/>
            <person name="Martijn J."/>
            <person name="Lind A.E."/>
            <person name="van Eijk R."/>
            <person name="Schleper C."/>
            <person name="Guy L."/>
            <person name="Ettema T.J."/>
        </authorList>
    </citation>
    <scope>NUCLEOTIDE SEQUENCE</scope>
</reference>